<evidence type="ECO:0000313" key="2">
    <source>
        <dbReference type="Proteomes" id="UP000308149"/>
    </source>
</evidence>
<evidence type="ECO:0000313" key="1">
    <source>
        <dbReference type="EMBL" id="QDA56025.1"/>
    </source>
</evidence>
<dbReference type="RefSeq" id="WP_139714934.1">
    <property type="nucleotide sequence ID" value="NZ_CP040871.1"/>
</dbReference>
<protein>
    <submittedName>
        <fullName evidence="1">Uncharacterized protein</fullName>
    </submittedName>
</protein>
<name>A0A5B7ZMU7_9GAMM</name>
<keyword evidence="2" id="KW-1185">Reference proteome</keyword>
<dbReference type="AlphaFoldDB" id="A0A5B7ZMU7"/>
<dbReference type="Proteomes" id="UP000308149">
    <property type="component" value="Chromosome"/>
</dbReference>
<dbReference type="EMBL" id="CP040871">
    <property type="protein sequence ID" value="QDA56025.1"/>
    <property type="molecule type" value="Genomic_DNA"/>
</dbReference>
<dbReference type="KEGG" id="thes:FHQ07_01165"/>
<accession>A0A5B7ZMU7</accession>
<sequence length="334" mass="36959">MAKRSLEDRLLSADAERRKAEKKAAKDDFVRRHAAALEALPVEFRELRARLKPGDGTLMKSQRVIDHLLFRKLFAETFANGTRDYVIESSGVRWHQSEEALLAAESLEEEHEIIFRIENIIRPGRLSFPCSTDQALAWALNNMDSAPLGGNPNGFLYVPDWLIGALNRDDTDSALAVLAEAGLRTCEALERAQSEGDHAAQKLDLAEIRNLKLAIEAFAEIARLIELSPAAPNVDIGQEASSVGAWKEIDPSPKAQRIQHLVIAALNGLKKLPNEVTPPKIINWLSRSAEHRDFIRPDGGKYKYNNGSGWKHLSHGAIQNQLDAISSRLSAEAG</sequence>
<gene>
    <name evidence="1" type="ORF">FHQ07_01165</name>
</gene>
<proteinExistence type="predicted"/>
<organism evidence="1 2">
    <name type="scientific">Thermomonas aquatica</name>
    <dbReference type="NCBI Taxonomy" id="2202149"/>
    <lineage>
        <taxon>Bacteria</taxon>
        <taxon>Pseudomonadati</taxon>
        <taxon>Pseudomonadota</taxon>
        <taxon>Gammaproteobacteria</taxon>
        <taxon>Lysobacterales</taxon>
        <taxon>Lysobacteraceae</taxon>
        <taxon>Thermomonas</taxon>
    </lineage>
</organism>
<reference evidence="1 2" key="1">
    <citation type="submission" date="2019-06" db="EMBL/GenBank/DDBJ databases">
        <title>Thermomonas aquatica sp. nov., isolated from an industrial wastewater treatment plant.</title>
        <authorList>
            <person name="Jeon J.H."/>
            <person name="Park D.-S."/>
        </authorList>
    </citation>
    <scope>NUCLEOTIDE SEQUENCE [LARGE SCALE GENOMIC DNA]</scope>
    <source>
        <strain evidence="1 2">SY21</strain>
    </source>
</reference>